<evidence type="ECO:0000256" key="2">
    <source>
        <dbReference type="ARBA" id="ARBA00022737"/>
    </source>
</evidence>
<dbReference type="OrthoDB" id="37886at2759"/>
<dbReference type="InterPro" id="IPR001464">
    <property type="entry name" value="Annexin"/>
</dbReference>
<dbReference type="GO" id="GO:0009409">
    <property type="term" value="P:response to cold"/>
    <property type="evidence" value="ECO:0007669"/>
    <property type="project" value="TreeGrafter"/>
</dbReference>
<dbReference type="Gramene" id="TVU19188">
    <property type="protein sequence ID" value="TVU19188"/>
    <property type="gene ID" value="EJB05_35325"/>
</dbReference>
<dbReference type="SMART" id="SM00335">
    <property type="entry name" value="ANX"/>
    <property type="match status" value="3"/>
</dbReference>
<dbReference type="FunFam" id="1.10.220.10:FF:000001">
    <property type="entry name" value="Annexin"/>
    <property type="match status" value="1"/>
</dbReference>
<evidence type="ECO:0000256" key="5">
    <source>
        <dbReference type="ARBA" id="ARBA00023302"/>
    </source>
</evidence>
<dbReference type="PRINTS" id="PR00196">
    <property type="entry name" value="ANNEXIN"/>
</dbReference>
<dbReference type="PANTHER" id="PTHR10502:SF99">
    <property type="entry name" value="ANNEXIN D3"/>
    <property type="match status" value="1"/>
</dbReference>
<evidence type="ECO:0000256" key="1">
    <source>
        <dbReference type="ARBA" id="ARBA00022723"/>
    </source>
</evidence>
<dbReference type="GO" id="GO:0005509">
    <property type="term" value="F:calcium ion binding"/>
    <property type="evidence" value="ECO:0007669"/>
    <property type="project" value="InterPro"/>
</dbReference>
<feature type="region of interest" description="Disordered" evidence="7">
    <location>
        <begin position="158"/>
        <end position="186"/>
    </location>
</feature>
<evidence type="ECO:0000313" key="9">
    <source>
        <dbReference type="Proteomes" id="UP000324897"/>
    </source>
</evidence>
<comment type="domain">
    <text evidence="6">A pair of annexin repeats may form one binding site for calcium and phospholipid.</text>
</comment>
<dbReference type="GO" id="GO:0005886">
    <property type="term" value="C:plasma membrane"/>
    <property type="evidence" value="ECO:0007669"/>
    <property type="project" value="TreeGrafter"/>
</dbReference>
<sequence>MCCWCCCLECIHNIPPLNLLFLHFSDSAHPGEEEATEASGPASMASISVPNPVPSATEDAENIRKAVQGWGTDEKALIEILGHRTAAQRAEIAVAYEGLYNETLLDRLHSELSGDFRVHSVALSLTTLFQGVILHYIAGLTSLPLLPRRRRRYLLPERHDAVGDGPGGAGRQACPQGTEEEGRPARVGAHRGRLRVVAGPPRRRQEGLLRRLRLVPRGGRRHVPALQGPPQAGKSSHFFINLQILTSLGPVRPPTDLFLVRLVTSYRYSGEFVDDEVARAEAAELHDALVAKKQPLHDDVVRIVSSRSKAQLKATFERYKQEHGKAIDEVLEERCSSDQLAAMLKTAVWCLATPEKHFAEVIRSSIVGLGTDEDSLTRAIVSRAEVDMKKVKEEYRAMYRTTVTDDVTGDTSGYYKDILLTLVGPE</sequence>
<evidence type="ECO:0000256" key="3">
    <source>
        <dbReference type="ARBA" id="ARBA00022837"/>
    </source>
</evidence>
<comment type="similarity">
    <text evidence="6">Belongs to the annexin family.</text>
</comment>
<gene>
    <name evidence="8" type="ORF">EJB05_35325</name>
</gene>
<dbReference type="GO" id="GO:0001786">
    <property type="term" value="F:phosphatidylserine binding"/>
    <property type="evidence" value="ECO:0007669"/>
    <property type="project" value="TreeGrafter"/>
</dbReference>
<dbReference type="FunFam" id="1.10.220.10:FF:000008">
    <property type="entry name" value="Annexin"/>
    <property type="match status" value="1"/>
</dbReference>
<dbReference type="InterPro" id="IPR018502">
    <property type="entry name" value="Annexin_repeat"/>
</dbReference>
<keyword evidence="4 6" id="KW-0041">Annexin</keyword>
<dbReference type="AlphaFoldDB" id="A0A5J9U7E1"/>
<proteinExistence type="inferred from homology"/>
<evidence type="ECO:0000256" key="7">
    <source>
        <dbReference type="SAM" id="MobiDB-lite"/>
    </source>
</evidence>
<dbReference type="FunFam" id="1.10.220.10:FF:000009">
    <property type="entry name" value="Annexin"/>
    <property type="match status" value="1"/>
</dbReference>
<dbReference type="SUPFAM" id="SSF47874">
    <property type="entry name" value="Annexin"/>
    <property type="match status" value="2"/>
</dbReference>
<protein>
    <recommendedName>
        <fullName evidence="6">Annexin</fullName>
    </recommendedName>
</protein>
<dbReference type="Pfam" id="PF00191">
    <property type="entry name" value="Annexin"/>
    <property type="match status" value="3"/>
</dbReference>
<dbReference type="GO" id="GO:0005737">
    <property type="term" value="C:cytoplasm"/>
    <property type="evidence" value="ECO:0007669"/>
    <property type="project" value="TreeGrafter"/>
</dbReference>
<dbReference type="InterPro" id="IPR018252">
    <property type="entry name" value="Annexin_repeat_CS"/>
</dbReference>
<dbReference type="GO" id="GO:0005544">
    <property type="term" value="F:calcium-dependent phospholipid binding"/>
    <property type="evidence" value="ECO:0007669"/>
    <property type="project" value="UniProtKB-KW"/>
</dbReference>
<accession>A0A5J9U7E1</accession>
<comment type="caution">
    <text evidence="8">The sequence shown here is derived from an EMBL/GenBank/DDBJ whole genome shotgun (WGS) entry which is preliminary data.</text>
</comment>
<dbReference type="PROSITE" id="PS00223">
    <property type="entry name" value="ANNEXIN_1"/>
    <property type="match status" value="1"/>
</dbReference>
<dbReference type="Proteomes" id="UP000324897">
    <property type="component" value="Chromosome 7"/>
</dbReference>
<evidence type="ECO:0000256" key="4">
    <source>
        <dbReference type="ARBA" id="ARBA00023216"/>
    </source>
</evidence>
<dbReference type="PANTHER" id="PTHR10502">
    <property type="entry name" value="ANNEXIN"/>
    <property type="match status" value="1"/>
</dbReference>
<keyword evidence="5 6" id="KW-0111">Calcium/phospholipid-binding</keyword>
<dbReference type="InterPro" id="IPR037104">
    <property type="entry name" value="Annexin_sf"/>
</dbReference>
<keyword evidence="2 6" id="KW-0677">Repeat</keyword>
<evidence type="ECO:0000313" key="8">
    <source>
        <dbReference type="EMBL" id="TVU19188.1"/>
    </source>
</evidence>
<organism evidence="8 9">
    <name type="scientific">Eragrostis curvula</name>
    <name type="common">weeping love grass</name>
    <dbReference type="NCBI Taxonomy" id="38414"/>
    <lineage>
        <taxon>Eukaryota</taxon>
        <taxon>Viridiplantae</taxon>
        <taxon>Streptophyta</taxon>
        <taxon>Embryophyta</taxon>
        <taxon>Tracheophyta</taxon>
        <taxon>Spermatophyta</taxon>
        <taxon>Magnoliopsida</taxon>
        <taxon>Liliopsida</taxon>
        <taxon>Poales</taxon>
        <taxon>Poaceae</taxon>
        <taxon>PACMAD clade</taxon>
        <taxon>Chloridoideae</taxon>
        <taxon>Eragrostideae</taxon>
        <taxon>Eragrostidinae</taxon>
        <taxon>Eragrostis</taxon>
    </lineage>
</organism>
<dbReference type="GO" id="GO:0009651">
    <property type="term" value="P:response to salt stress"/>
    <property type="evidence" value="ECO:0007669"/>
    <property type="project" value="TreeGrafter"/>
</dbReference>
<dbReference type="GO" id="GO:0009408">
    <property type="term" value="P:response to heat"/>
    <property type="evidence" value="ECO:0007669"/>
    <property type="project" value="TreeGrafter"/>
</dbReference>
<dbReference type="PROSITE" id="PS51897">
    <property type="entry name" value="ANNEXIN_2"/>
    <property type="match status" value="3"/>
</dbReference>
<evidence type="ECO:0000256" key="6">
    <source>
        <dbReference type="RuleBase" id="RU003540"/>
    </source>
</evidence>
<keyword evidence="9" id="KW-1185">Reference proteome</keyword>
<keyword evidence="1" id="KW-0479">Metal-binding</keyword>
<feature type="region of interest" description="Disordered" evidence="7">
    <location>
        <begin position="31"/>
        <end position="56"/>
    </location>
</feature>
<keyword evidence="3 6" id="KW-0106">Calcium</keyword>
<reference evidence="8 9" key="1">
    <citation type="journal article" date="2019" name="Sci. Rep.">
        <title>A high-quality genome of Eragrostis curvula grass provides insights into Poaceae evolution and supports new strategies to enhance forage quality.</title>
        <authorList>
            <person name="Carballo J."/>
            <person name="Santos B.A.C.M."/>
            <person name="Zappacosta D."/>
            <person name="Garbus I."/>
            <person name="Selva J.P."/>
            <person name="Gallo C.A."/>
            <person name="Diaz A."/>
            <person name="Albertini E."/>
            <person name="Caccamo M."/>
            <person name="Echenique V."/>
        </authorList>
    </citation>
    <scope>NUCLEOTIDE SEQUENCE [LARGE SCALE GENOMIC DNA]</scope>
    <source>
        <strain evidence="9">cv. Victoria</strain>
        <tissue evidence="8">Leaf</tissue>
    </source>
</reference>
<dbReference type="Gene3D" id="1.10.220.10">
    <property type="entry name" value="Annexin"/>
    <property type="match status" value="3"/>
</dbReference>
<dbReference type="GO" id="GO:0009414">
    <property type="term" value="P:response to water deprivation"/>
    <property type="evidence" value="ECO:0007669"/>
    <property type="project" value="TreeGrafter"/>
</dbReference>
<name>A0A5J9U7E1_9POAL</name>
<dbReference type="EMBL" id="RWGY01000029">
    <property type="protein sequence ID" value="TVU19188.1"/>
    <property type="molecule type" value="Genomic_DNA"/>
</dbReference>